<dbReference type="EMBL" id="MN079579">
    <property type="protein sequence ID" value="QEA07996.1"/>
    <property type="molecule type" value="Genomic_DNA"/>
</dbReference>
<protein>
    <submittedName>
        <fullName evidence="1">Uncharacterized protein</fullName>
    </submittedName>
</protein>
<name>A0A5B8RHB8_9ZZZZ</name>
<organism evidence="1">
    <name type="scientific">uncultured organism</name>
    <dbReference type="NCBI Taxonomy" id="155900"/>
    <lineage>
        <taxon>unclassified sequences</taxon>
        <taxon>environmental samples</taxon>
    </lineage>
</organism>
<gene>
    <name evidence="1" type="ORF">KBTEX_04364</name>
</gene>
<evidence type="ECO:0000313" key="1">
    <source>
        <dbReference type="EMBL" id="QEA07996.1"/>
    </source>
</evidence>
<sequence length="249" mass="25378">MGSRSWMMPNISATSVSSSSTPSARAAVAVSRMSRFTTGAMRSSWVRRWLSQPVTAEIGFTPLLMMSLRQSSRRMSGVSCTGTPAACRAAIRRGRKADAGPSGASARLGQMPAVTCPGPVASITPGAVTWVPMRMDRPPITRSAPRASASTGSLSTPFCSETTGTAPAPGHSASAAAIAGVDADLVASSTPSTPCGSSACRPAISMAATGASNRDSGCSTVRPRSRRASSCCPRAMAMTSWPACSSRAA</sequence>
<dbReference type="AlphaFoldDB" id="A0A5B8RHB8"/>
<reference evidence="1" key="1">
    <citation type="submission" date="2019-06" db="EMBL/GenBank/DDBJ databases">
        <authorList>
            <person name="Murdoch R.W."/>
            <person name="Fathepure B."/>
        </authorList>
    </citation>
    <scope>NUCLEOTIDE SEQUENCE</scope>
</reference>
<proteinExistence type="predicted"/>
<accession>A0A5B8RHB8</accession>